<dbReference type="PANTHER" id="PTHR43434:SF1">
    <property type="entry name" value="PHOSPHOGLYCOLATE PHOSPHATASE"/>
    <property type="match status" value="1"/>
</dbReference>
<dbReference type="RefSeq" id="WP_190436963.1">
    <property type="nucleotide sequence ID" value="NZ_JAMPKM010000009.1"/>
</dbReference>
<comment type="caution">
    <text evidence="1">The sequence shown here is derived from an EMBL/GenBank/DDBJ whole genome shotgun (WGS) entry which is preliminary data.</text>
</comment>
<dbReference type="PANTHER" id="PTHR43434">
    <property type="entry name" value="PHOSPHOGLYCOLATE PHOSPHATASE"/>
    <property type="match status" value="1"/>
</dbReference>
<dbReference type="Gene3D" id="3.40.50.1000">
    <property type="entry name" value="HAD superfamily/HAD-like"/>
    <property type="match status" value="1"/>
</dbReference>
<dbReference type="InterPro" id="IPR023214">
    <property type="entry name" value="HAD_sf"/>
</dbReference>
<dbReference type="NCBIfam" id="TIGR01548">
    <property type="entry name" value="HAD-SF-IA-hyp1"/>
    <property type="match status" value="1"/>
</dbReference>
<evidence type="ECO:0000313" key="1">
    <source>
        <dbReference type="EMBL" id="MEP0818619.1"/>
    </source>
</evidence>
<accession>A0ABV0JA24</accession>
<gene>
    <name evidence="1" type="ORF">NC998_16085</name>
</gene>
<keyword evidence="1" id="KW-0378">Hydrolase</keyword>
<sequence>MTQASEAAFNAIVVFDIDGVVRDVSGSYRRALADTVEHFTQGAYRPSSEDMDALKSEGIWNNDWEASQELIRRYSQTQGQNELDCTYEEIVAFFQGRYRGPDPNYLTGYICQEPLLMSAAYIEQLSQANIGWGFFSGATRISATYVLQARMGLKSPLLVAMEDAPGKPDPTGLLQTVEHWENQGSATATTPVFYVGDTVADMQTIAKAQQIQPDRAWLAVGILPPHVQTTSERREAYATTLKQAGAIAVFEQVEQLTPDTIRQLIGSQ</sequence>
<organism evidence="1 2">
    <name type="scientific">Trichocoleus desertorum GB2-A4</name>
    <dbReference type="NCBI Taxonomy" id="2933944"/>
    <lineage>
        <taxon>Bacteria</taxon>
        <taxon>Bacillati</taxon>
        <taxon>Cyanobacteriota</taxon>
        <taxon>Cyanophyceae</taxon>
        <taxon>Leptolyngbyales</taxon>
        <taxon>Trichocoleusaceae</taxon>
        <taxon>Trichocoleus</taxon>
    </lineage>
</organism>
<dbReference type="SUPFAM" id="SSF56784">
    <property type="entry name" value="HAD-like"/>
    <property type="match status" value="1"/>
</dbReference>
<dbReference type="InterPro" id="IPR050155">
    <property type="entry name" value="HAD-like_hydrolase_sf"/>
</dbReference>
<evidence type="ECO:0000313" key="2">
    <source>
        <dbReference type="Proteomes" id="UP001464891"/>
    </source>
</evidence>
<dbReference type="InterPro" id="IPR006438">
    <property type="entry name" value="HAD-SF_TIGR01548"/>
</dbReference>
<name>A0ABV0JA24_9CYAN</name>
<dbReference type="EMBL" id="JAMPKM010000009">
    <property type="protein sequence ID" value="MEP0818619.1"/>
    <property type="molecule type" value="Genomic_DNA"/>
</dbReference>
<keyword evidence="2" id="KW-1185">Reference proteome</keyword>
<protein>
    <submittedName>
        <fullName evidence="1">TIGR01548 family HAD-type hydrolase</fullName>
    </submittedName>
</protein>
<proteinExistence type="predicted"/>
<dbReference type="Proteomes" id="UP001464891">
    <property type="component" value="Unassembled WGS sequence"/>
</dbReference>
<reference evidence="1 2" key="1">
    <citation type="submission" date="2022-04" db="EMBL/GenBank/DDBJ databases">
        <title>Positive selection, recombination, and allopatry shape intraspecific diversity of widespread and dominant cyanobacteria.</title>
        <authorList>
            <person name="Wei J."/>
            <person name="Shu W."/>
            <person name="Hu C."/>
        </authorList>
    </citation>
    <scope>NUCLEOTIDE SEQUENCE [LARGE SCALE GENOMIC DNA]</scope>
    <source>
        <strain evidence="1 2">GB2-A4</strain>
    </source>
</reference>
<dbReference type="InterPro" id="IPR036412">
    <property type="entry name" value="HAD-like_sf"/>
</dbReference>
<dbReference type="GO" id="GO:0016787">
    <property type="term" value="F:hydrolase activity"/>
    <property type="evidence" value="ECO:0007669"/>
    <property type="project" value="UniProtKB-KW"/>
</dbReference>
<dbReference type="Pfam" id="PF00702">
    <property type="entry name" value="Hydrolase"/>
    <property type="match status" value="1"/>
</dbReference>